<dbReference type="GO" id="GO:0050291">
    <property type="term" value="F:sphingosine N-acyltransferase activity"/>
    <property type="evidence" value="ECO:0007669"/>
    <property type="project" value="InterPro"/>
</dbReference>
<evidence type="ECO:0000259" key="16">
    <source>
        <dbReference type="PROSITE" id="PS50071"/>
    </source>
</evidence>
<accession>A0A401PES6</accession>
<dbReference type="InterPro" id="IPR001356">
    <property type="entry name" value="HD"/>
</dbReference>
<dbReference type="SUPFAM" id="SSF46689">
    <property type="entry name" value="Homeodomain-like"/>
    <property type="match status" value="1"/>
</dbReference>
<keyword evidence="4" id="KW-0808">Transferase</keyword>
<comment type="pathway">
    <text evidence="3">Sphingolipid metabolism.</text>
</comment>
<evidence type="ECO:0000256" key="3">
    <source>
        <dbReference type="ARBA" id="ARBA00004991"/>
    </source>
</evidence>
<evidence type="ECO:0000256" key="10">
    <source>
        <dbReference type="ARBA" id="ARBA00049036"/>
    </source>
</evidence>
<protein>
    <recommendedName>
        <fullName evidence="20">TLC domain-containing protein</fullName>
    </recommendedName>
</protein>
<evidence type="ECO:0000256" key="4">
    <source>
        <dbReference type="ARBA" id="ARBA00022679"/>
    </source>
</evidence>
<dbReference type="Pfam" id="PF03798">
    <property type="entry name" value="TRAM_LAG1_CLN8"/>
    <property type="match status" value="1"/>
</dbReference>
<dbReference type="PIRSF" id="PIRSF005225">
    <property type="entry name" value="LAG1_LAC1"/>
    <property type="match status" value="1"/>
</dbReference>
<feature type="transmembrane region" description="Helical" evidence="15">
    <location>
        <begin position="268"/>
        <end position="288"/>
    </location>
</feature>
<evidence type="ECO:0000256" key="7">
    <source>
        <dbReference type="ARBA" id="ARBA00022989"/>
    </source>
</evidence>
<keyword evidence="11 13" id="KW-0238">DNA-binding</keyword>
<keyword evidence="5 12" id="KW-0812">Transmembrane</keyword>
<keyword evidence="7 15" id="KW-1133">Transmembrane helix</keyword>
<keyword evidence="6" id="KW-0256">Endoplasmic reticulum</keyword>
<dbReference type="InterPro" id="IPR016439">
    <property type="entry name" value="Lag1/Lac1-like"/>
</dbReference>
<evidence type="ECO:0000256" key="8">
    <source>
        <dbReference type="ARBA" id="ARBA00023098"/>
    </source>
</evidence>
<keyword evidence="9 12" id="KW-0472">Membrane</keyword>
<organism evidence="18 19">
    <name type="scientific">Scyliorhinus torazame</name>
    <name type="common">Cloudy catshark</name>
    <name type="synonym">Catulus torazame</name>
    <dbReference type="NCBI Taxonomy" id="75743"/>
    <lineage>
        <taxon>Eukaryota</taxon>
        <taxon>Metazoa</taxon>
        <taxon>Chordata</taxon>
        <taxon>Craniata</taxon>
        <taxon>Vertebrata</taxon>
        <taxon>Chondrichthyes</taxon>
        <taxon>Elasmobranchii</taxon>
        <taxon>Galeomorphii</taxon>
        <taxon>Galeoidea</taxon>
        <taxon>Carcharhiniformes</taxon>
        <taxon>Scyliorhinidae</taxon>
        <taxon>Scyliorhinus</taxon>
    </lineage>
</organism>
<name>A0A401PES6_SCYTO</name>
<evidence type="ECO:0000256" key="5">
    <source>
        <dbReference type="ARBA" id="ARBA00022692"/>
    </source>
</evidence>
<feature type="transmembrane region" description="Helical" evidence="15">
    <location>
        <begin position="46"/>
        <end position="63"/>
    </location>
</feature>
<feature type="domain" description="Homeobox" evidence="16">
    <location>
        <begin position="86"/>
        <end position="135"/>
    </location>
</feature>
<dbReference type="PROSITE" id="PS50071">
    <property type="entry name" value="HOMEOBOX_2"/>
    <property type="match status" value="1"/>
</dbReference>
<gene>
    <name evidence="18" type="ORF">scyTo_0006005</name>
</gene>
<evidence type="ECO:0000256" key="14">
    <source>
        <dbReference type="SAM" id="MobiDB-lite"/>
    </source>
</evidence>
<dbReference type="AlphaFoldDB" id="A0A401PES6"/>
<evidence type="ECO:0000256" key="13">
    <source>
        <dbReference type="RuleBase" id="RU000682"/>
    </source>
</evidence>
<dbReference type="GO" id="GO:0005789">
    <property type="term" value="C:endoplasmic reticulum membrane"/>
    <property type="evidence" value="ECO:0007669"/>
    <property type="project" value="UniProtKB-SubCell"/>
</dbReference>
<dbReference type="PROSITE" id="PS50922">
    <property type="entry name" value="TLC"/>
    <property type="match status" value="1"/>
</dbReference>
<dbReference type="GO" id="GO:0046513">
    <property type="term" value="P:ceramide biosynthetic process"/>
    <property type="evidence" value="ECO:0007669"/>
    <property type="project" value="InterPro"/>
</dbReference>
<comment type="caution">
    <text evidence="18">The sequence shown here is derived from an EMBL/GenBank/DDBJ whole genome shotgun (WGS) entry which is preliminary data.</text>
</comment>
<comment type="pathway">
    <text evidence="2">Lipid metabolism; sphingolipid metabolism.</text>
</comment>
<reference evidence="18 19" key="1">
    <citation type="journal article" date="2018" name="Nat. Ecol. Evol.">
        <title>Shark genomes provide insights into elasmobranch evolution and the origin of vertebrates.</title>
        <authorList>
            <person name="Hara Y"/>
            <person name="Yamaguchi K"/>
            <person name="Onimaru K"/>
            <person name="Kadota M"/>
            <person name="Koyanagi M"/>
            <person name="Keeley SD"/>
            <person name="Tatsumi K"/>
            <person name="Tanaka K"/>
            <person name="Motone F"/>
            <person name="Kageyama Y"/>
            <person name="Nozu R"/>
            <person name="Adachi N"/>
            <person name="Nishimura O"/>
            <person name="Nakagawa R"/>
            <person name="Tanegashima C"/>
            <person name="Kiyatake I"/>
            <person name="Matsumoto R"/>
            <person name="Murakumo K"/>
            <person name="Nishida K"/>
            <person name="Terakita A"/>
            <person name="Kuratani S"/>
            <person name="Sato K"/>
            <person name="Hyodo S Kuraku.S."/>
        </authorList>
    </citation>
    <scope>NUCLEOTIDE SEQUENCE [LARGE SCALE GENOMIC DNA]</scope>
</reference>
<evidence type="ECO:0000256" key="9">
    <source>
        <dbReference type="ARBA" id="ARBA00023136"/>
    </source>
</evidence>
<keyword evidence="11 13" id="KW-0371">Homeobox</keyword>
<dbReference type="UniPathway" id="UPA00222"/>
<proteinExistence type="predicted"/>
<feature type="transmembrane region" description="Helical" evidence="15">
    <location>
        <begin position="187"/>
        <end position="206"/>
    </location>
</feature>
<dbReference type="OrthoDB" id="537032at2759"/>
<keyword evidence="11 13" id="KW-0539">Nucleus</keyword>
<sequence>MMEGSAWLPLWLSISVWDESFWLPLNVSRAQLEDSQNPVYPRLKDLYFILPWTWAIYVLRLLFERFIATPFAKFLGVDCRPIQKAQQNIVLEKVFKDITTEPGKNHLTRLAKQLDWDTHRVIQWFKLRRYQDKPSLLTKFCESMWKFTFYLWAFSFSFYYLSKSPWLWDSRECWYNYPFHELSNEVYIHYMMEFAFYGSLIFSQFFDVKRKDFFVMCIHHHVTILLLTIAYVANMTRAGTIVLLLHDAADVVLELAKMANYAKWQKLCNVFFLMFAVVFIVTRLVIYPLMSIRSIFFESWEIIGPHKIWGFINLLLITLLIMHIYWSHLIIRMVFKAFHKGKVSKDDRSDVESSSEDEDQPEQNAHAKTL</sequence>
<dbReference type="Proteomes" id="UP000288216">
    <property type="component" value="Unassembled WGS sequence"/>
</dbReference>
<dbReference type="PANTHER" id="PTHR12560:SF0">
    <property type="entry name" value="LD18904P"/>
    <property type="match status" value="1"/>
</dbReference>
<dbReference type="OMA" id="IFAKRCI"/>
<evidence type="ECO:0000256" key="12">
    <source>
        <dbReference type="PROSITE-ProRule" id="PRU00205"/>
    </source>
</evidence>
<dbReference type="InterPro" id="IPR006634">
    <property type="entry name" value="TLC-dom"/>
</dbReference>
<evidence type="ECO:0000256" key="6">
    <source>
        <dbReference type="ARBA" id="ARBA00022824"/>
    </source>
</evidence>
<feature type="region of interest" description="Disordered" evidence="14">
    <location>
        <begin position="343"/>
        <end position="370"/>
    </location>
</feature>
<evidence type="ECO:0000256" key="11">
    <source>
        <dbReference type="PROSITE-ProRule" id="PRU00108"/>
    </source>
</evidence>
<dbReference type="Gene3D" id="1.10.10.60">
    <property type="entry name" value="Homeodomain-like"/>
    <property type="match status" value="1"/>
</dbReference>
<feature type="domain" description="TLC" evidence="17">
    <location>
        <begin position="138"/>
        <end position="339"/>
    </location>
</feature>
<dbReference type="InterPro" id="IPR009057">
    <property type="entry name" value="Homeodomain-like_sf"/>
</dbReference>
<dbReference type="SMART" id="SM00724">
    <property type="entry name" value="TLC"/>
    <property type="match status" value="1"/>
</dbReference>
<dbReference type="FunFam" id="1.10.10.60:FF:000020">
    <property type="entry name" value="Ceramide synthase 5"/>
    <property type="match status" value="1"/>
</dbReference>
<keyword evidence="8" id="KW-0443">Lipid metabolism</keyword>
<feature type="DNA-binding region" description="Homeobox" evidence="11">
    <location>
        <begin position="88"/>
        <end position="136"/>
    </location>
</feature>
<evidence type="ECO:0000259" key="17">
    <source>
        <dbReference type="PROSITE" id="PS50922"/>
    </source>
</evidence>
<comment type="catalytic activity">
    <reaction evidence="10">
        <text>sphinganine + octadecanoyl-CoA = N-(octadecanoyl)-sphinganine + CoA + H(+)</text>
        <dbReference type="Rhea" id="RHEA:36547"/>
        <dbReference type="ChEBI" id="CHEBI:15378"/>
        <dbReference type="ChEBI" id="CHEBI:57287"/>
        <dbReference type="ChEBI" id="CHEBI:57394"/>
        <dbReference type="ChEBI" id="CHEBI:57817"/>
        <dbReference type="ChEBI" id="CHEBI:67033"/>
    </reaction>
    <physiologicalReaction direction="left-to-right" evidence="10">
        <dbReference type="Rhea" id="RHEA:36548"/>
    </physiologicalReaction>
</comment>
<evidence type="ECO:0008006" key="20">
    <source>
        <dbReference type="Google" id="ProtNLM"/>
    </source>
</evidence>
<dbReference type="GO" id="GO:0005634">
    <property type="term" value="C:nucleus"/>
    <property type="evidence" value="ECO:0007669"/>
    <property type="project" value="UniProtKB-SubCell"/>
</dbReference>
<dbReference type="PANTHER" id="PTHR12560">
    <property type="entry name" value="LONGEVITY ASSURANCE FACTOR 1 LAG1"/>
    <property type="match status" value="1"/>
</dbReference>
<evidence type="ECO:0000313" key="18">
    <source>
        <dbReference type="EMBL" id="GCB71605.1"/>
    </source>
</evidence>
<evidence type="ECO:0000256" key="15">
    <source>
        <dbReference type="SAM" id="Phobius"/>
    </source>
</evidence>
<comment type="subcellular location">
    <subcellularLocation>
        <location evidence="1">Endoplasmic reticulum membrane</location>
        <topology evidence="1">Multi-pass membrane protein</topology>
    </subcellularLocation>
    <subcellularLocation>
        <location evidence="11 13">Nucleus</location>
    </subcellularLocation>
</comment>
<dbReference type="GO" id="GO:0003677">
    <property type="term" value="F:DNA binding"/>
    <property type="evidence" value="ECO:0007669"/>
    <property type="project" value="UniProtKB-UniRule"/>
</dbReference>
<dbReference type="CDD" id="cd00086">
    <property type="entry name" value="homeodomain"/>
    <property type="match status" value="1"/>
</dbReference>
<evidence type="ECO:0000256" key="2">
    <source>
        <dbReference type="ARBA" id="ARBA00004760"/>
    </source>
</evidence>
<evidence type="ECO:0000256" key="1">
    <source>
        <dbReference type="ARBA" id="ARBA00004477"/>
    </source>
</evidence>
<dbReference type="EMBL" id="BFAA01001957">
    <property type="protein sequence ID" value="GCB71605.1"/>
    <property type="molecule type" value="Genomic_DNA"/>
</dbReference>
<feature type="transmembrane region" description="Helical" evidence="15">
    <location>
        <begin position="308"/>
        <end position="326"/>
    </location>
</feature>
<dbReference type="Pfam" id="PF00046">
    <property type="entry name" value="Homeodomain"/>
    <property type="match status" value="1"/>
</dbReference>
<evidence type="ECO:0000313" key="19">
    <source>
        <dbReference type="Proteomes" id="UP000288216"/>
    </source>
</evidence>
<keyword evidence="19" id="KW-1185">Reference proteome</keyword>
<dbReference type="STRING" id="75743.A0A401PES6"/>